<dbReference type="Gene3D" id="3.40.50.1460">
    <property type="match status" value="1"/>
</dbReference>
<protein>
    <recommendedName>
        <fullName evidence="3">legumain</fullName>
        <ecNumber evidence="3">3.4.22.34</ecNumber>
    </recommendedName>
</protein>
<evidence type="ECO:0000256" key="7">
    <source>
        <dbReference type="ARBA" id="ARBA00022807"/>
    </source>
</evidence>
<gene>
    <name evidence="12" type="ORF">g.46542</name>
</gene>
<proteinExistence type="inferred from homology"/>
<dbReference type="Pfam" id="PF01650">
    <property type="entry name" value="Peptidase_C13"/>
    <property type="match status" value="1"/>
</dbReference>
<feature type="active site" description="Nucleophile" evidence="8">
    <location>
        <position position="195"/>
    </location>
</feature>
<reference evidence="12" key="1">
    <citation type="submission" date="2015-11" db="EMBL/GenBank/DDBJ databases">
        <title>De novo transcriptome assembly of four potential Pierce s Disease insect vectors from Arizona vineyards.</title>
        <authorList>
            <person name="Tassone E.E."/>
        </authorList>
    </citation>
    <scope>NUCLEOTIDE SEQUENCE</scope>
</reference>
<dbReference type="Gene3D" id="1.10.132.130">
    <property type="match status" value="1"/>
</dbReference>
<evidence type="ECO:0000256" key="3">
    <source>
        <dbReference type="ARBA" id="ARBA00012628"/>
    </source>
</evidence>
<dbReference type="InterPro" id="IPR001096">
    <property type="entry name" value="Peptidase_C13"/>
</dbReference>
<comment type="similarity">
    <text evidence="2">Belongs to the peptidase C13 family.</text>
</comment>
<evidence type="ECO:0000256" key="8">
    <source>
        <dbReference type="PIRSR" id="PIRSR019663-1"/>
    </source>
</evidence>
<evidence type="ECO:0000256" key="9">
    <source>
        <dbReference type="SAM" id="Coils"/>
    </source>
</evidence>
<dbReference type="Pfam" id="PF20985">
    <property type="entry name" value="Legum_prodom"/>
    <property type="match status" value="1"/>
</dbReference>
<feature type="non-terminal residue" evidence="12">
    <location>
        <position position="1"/>
    </location>
</feature>
<dbReference type="InterPro" id="IPR048501">
    <property type="entry name" value="Legum_prodom"/>
</dbReference>
<dbReference type="GO" id="GO:0051603">
    <property type="term" value="P:proteolysis involved in protein catabolic process"/>
    <property type="evidence" value="ECO:0007669"/>
    <property type="project" value="TreeGrafter"/>
</dbReference>
<comment type="catalytic activity">
    <reaction evidence="1">
        <text>Hydrolysis of proteins and small molecule substrates at -Asn-|-Xaa- bonds.</text>
        <dbReference type="EC" id="3.4.22.34"/>
    </reaction>
</comment>
<keyword evidence="9" id="KW-0175">Coiled coil</keyword>
<accession>A0A1B6MP59</accession>
<dbReference type="EMBL" id="GEBQ01002332">
    <property type="protein sequence ID" value="JAT37645.1"/>
    <property type="molecule type" value="Transcribed_RNA"/>
</dbReference>
<dbReference type="EC" id="3.4.22.34" evidence="3"/>
<evidence type="ECO:0000256" key="2">
    <source>
        <dbReference type="ARBA" id="ARBA00009941"/>
    </source>
</evidence>
<evidence type="ECO:0000256" key="5">
    <source>
        <dbReference type="ARBA" id="ARBA00022729"/>
    </source>
</evidence>
<dbReference type="PIRSF" id="PIRSF019663">
    <property type="entry name" value="Legumain"/>
    <property type="match status" value="1"/>
</dbReference>
<dbReference type="FunFam" id="3.40.50.1460:FF:000006">
    <property type="entry name" value="Legumain"/>
    <property type="match status" value="1"/>
</dbReference>
<sequence length="455" mass="51051">CNFRMWRVLLVVSLALPAVLSAALDTEKGKGQIWAVLVAGSNTYYNYRHQADICHAYQILHRHGVPDSNIIVMMYDDIANNSANPMPGKIINRVGGPNVYGPKKVPKDYVGDDVTPQNFVNVLTGNEAAVKGVGSGKVLKSGPNDHVFVNFVDHGGVGLIGFPNDVMYADQLVKALKTMHEQKMYKKLVFYLESCESGSMFKTILPENIEIFAATAANAQESSYACYWSDKVQAYLGDEFSVSWMEDVDAGDKSKRFSTETLLKQYHKVVKRVKDSHPSIYGQASIGRDHVQDFLGKSKKKVTSYSESQLQPEPFTDAVSSRDVVLHTLTKKIALENNVQKKDELQKQKDDLVKGRNEIDQLLSRILAHVTSLDINEIKNLEISRQEIDLKVMPCYKNLVKNFSETCVNIHKNLYTFGHLYKLANLCILQYSPTDILQAFSAECQEHHRGLRNIG</sequence>
<feature type="chain" id="PRO_5008588358" description="legumain" evidence="10">
    <location>
        <begin position="22"/>
        <end position="455"/>
    </location>
</feature>
<dbReference type="CDD" id="cd21115">
    <property type="entry name" value="legumain_C"/>
    <property type="match status" value="1"/>
</dbReference>
<evidence type="ECO:0000256" key="6">
    <source>
        <dbReference type="ARBA" id="ARBA00022801"/>
    </source>
</evidence>
<feature type="domain" description="Legumain prodomain" evidence="11">
    <location>
        <begin position="351"/>
        <end position="444"/>
    </location>
</feature>
<dbReference type="InterPro" id="IPR046427">
    <property type="entry name" value="Legumain_prodom_sf"/>
</dbReference>
<feature type="signal peptide" evidence="10">
    <location>
        <begin position="1"/>
        <end position="21"/>
    </location>
</feature>
<dbReference type="GO" id="GO:0005773">
    <property type="term" value="C:vacuole"/>
    <property type="evidence" value="ECO:0007669"/>
    <property type="project" value="GOC"/>
</dbReference>
<evidence type="ECO:0000259" key="11">
    <source>
        <dbReference type="Pfam" id="PF20985"/>
    </source>
</evidence>
<evidence type="ECO:0000256" key="10">
    <source>
        <dbReference type="SAM" id="SignalP"/>
    </source>
</evidence>
<organism evidence="12">
    <name type="scientific">Graphocephala atropunctata</name>
    <dbReference type="NCBI Taxonomy" id="36148"/>
    <lineage>
        <taxon>Eukaryota</taxon>
        <taxon>Metazoa</taxon>
        <taxon>Ecdysozoa</taxon>
        <taxon>Arthropoda</taxon>
        <taxon>Hexapoda</taxon>
        <taxon>Insecta</taxon>
        <taxon>Pterygota</taxon>
        <taxon>Neoptera</taxon>
        <taxon>Paraneoptera</taxon>
        <taxon>Hemiptera</taxon>
        <taxon>Auchenorrhyncha</taxon>
        <taxon>Membracoidea</taxon>
        <taxon>Cicadellidae</taxon>
        <taxon>Cicadellinae</taxon>
        <taxon>Cicadellini</taxon>
        <taxon>Graphocephala</taxon>
    </lineage>
</organism>
<feature type="active site" evidence="8">
    <location>
        <position position="154"/>
    </location>
</feature>
<dbReference type="GO" id="GO:0004197">
    <property type="term" value="F:cysteine-type endopeptidase activity"/>
    <property type="evidence" value="ECO:0007669"/>
    <property type="project" value="UniProtKB-EC"/>
</dbReference>
<keyword evidence="5 10" id="KW-0732">Signal</keyword>
<dbReference type="GO" id="GO:0006624">
    <property type="term" value="P:vacuolar protein processing"/>
    <property type="evidence" value="ECO:0007669"/>
    <property type="project" value="TreeGrafter"/>
</dbReference>
<keyword evidence="4" id="KW-0645">Protease</keyword>
<keyword evidence="7" id="KW-0788">Thiol protease</keyword>
<dbReference type="PANTHER" id="PTHR12000:SF42">
    <property type="entry name" value="LEGUMAIN"/>
    <property type="match status" value="1"/>
</dbReference>
<keyword evidence="6" id="KW-0378">Hydrolase</keyword>
<name>A0A1B6MP59_9HEMI</name>
<feature type="coiled-coil region" evidence="9">
    <location>
        <begin position="331"/>
        <end position="365"/>
    </location>
</feature>
<dbReference type="PRINTS" id="PR00776">
    <property type="entry name" value="HEMOGLOBNASE"/>
</dbReference>
<evidence type="ECO:0000256" key="4">
    <source>
        <dbReference type="ARBA" id="ARBA00022670"/>
    </source>
</evidence>
<evidence type="ECO:0000313" key="12">
    <source>
        <dbReference type="EMBL" id="JAT37645.1"/>
    </source>
</evidence>
<dbReference type="AlphaFoldDB" id="A0A1B6MP59"/>
<dbReference type="PANTHER" id="PTHR12000">
    <property type="entry name" value="HEMOGLOBINASE FAMILY MEMBER"/>
    <property type="match status" value="1"/>
</dbReference>
<evidence type="ECO:0000256" key="1">
    <source>
        <dbReference type="ARBA" id="ARBA00000810"/>
    </source>
</evidence>